<organism evidence="2 3">
    <name type="scientific">Flexivirga oryzae</name>
    <dbReference type="NCBI Taxonomy" id="1794944"/>
    <lineage>
        <taxon>Bacteria</taxon>
        <taxon>Bacillati</taxon>
        <taxon>Actinomycetota</taxon>
        <taxon>Actinomycetes</taxon>
        <taxon>Micrococcales</taxon>
        <taxon>Dermacoccaceae</taxon>
        <taxon>Flexivirga</taxon>
    </lineage>
</organism>
<evidence type="ECO:0000313" key="3">
    <source>
        <dbReference type="Proteomes" id="UP000559182"/>
    </source>
</evidence>
<evidence type="ECO:0008006" key="4">
    <source>
        <dbReference type="Google" id="ProtNLM"/>
    </source>
</evidence>
<accession>A0A839NA62</accession>
<comment type="caution">
    <text evidence="2">The sequence shown here is derived from an EMBL/GenBank/DDBJ whole genome shotgun (WGS) entry which is preliminary data.</text>
</comment>
<evidence type="ECO:0000313" key="2">
    <source>
        <dbReference type="EMBL" id="MBB2892105.1"/>
    </source>
</evidence>
<protein>
    <recommendedName>
        <fullName evidence="4">DUF4192 domain-containing protein</fullName>
    </recommendedName>
</protein>
<sequence length="348" mass="37394">MDEPPLLLAGPGDVVAVLPHVLGARPDGSVVVFPIDPRRPVARADIPTTSENYGDLAQGLAKSFERFIGGQVLVLAFTDQLERATSVCDAVAAALEPETTVVDRIAAQGDSWLRLGDTRPETINQGTITQADRDRVAVAFIGRGDRQPYDTLSQLRASFGPVDEDLSAAVMASAERMDLVGGWAPAAAVEQRWMTHTIEGFVARPVPLAANDAARLIGDVQNVPLRDHALGLMTHEESGAHAALWKDLLTRSPEDARTPVANLAAFGAWLHGDGMGARLALERVTDPANSLARLLDTAVERGLDPAGWTPPVTEPIDCRQRLGGPPNRHDPRREPPSHEGPDRKRPPR</sequence>
<feature type="region of interest" description="Disordered" evidence="1">
    <location>
        <begin position="304"/>
        <end position="348"/>
    </location>
</feature>
<reference evidence="2 3" key="1">
    <citation type="submission" date="2020-08" db="EMBL/GenBank/DDBJ databases">
        <title>Sequencing the genomes of 1000 actinobacteria strains.</title>
        <authorList>
            <person name="Klenk H.-P."/>
        </authorList>
    </citation>
    <scope>NUCLEOTIDE SEQUENCE [LARGE SCALE GENOMIC DNA]</scope>
    <source>
        <strain evidence="2 3">DSM 105369</strain>
    </source>
</reference>
<dbReference type="AlphaFoldDB" id="A0A839NA62"/>
<name>A0A839NA62_9MICO</name>
<gene>
    <name evidence="2" type="ORF">FHU39_002089</name>
</gene>
<dbReference type="Proteomes" id="UP000559182">
    <property type="component" value="Unassembled WGS sequence"/>
</dbReference>
<dbReference type="InterPro" id="IPR025447">
    <property type="entry name" value="DUF4192"/>
</dbReference>
<feature type="compositionally biased region" description="Basic and acidic residues" evidence="1">
    <location>
        <begin position="327"/>
        <end position="348"/>
    </location>
</feature>
<proteinExistence type="predicted"/>
<evidence type="ECO:0000256" key="1">
    <source>
        <dbReference type="SAM" id="MobiDB-lite"/>
    </source>
</evidence>
<dbReference type="Pfam" id="PF13830">
    <property type="entry name" value="DUF4192"/>
    <property type="match status" value="1"/>
</dbReference>
<dbReference type="EMBL" id="JACHVQ010000001">
    <property type="protein sequence ID" value="MBB2892105.1"/>
    <property type="molecule type" value="Genomic_DNA"/>
</dbReference>
<dbReference type="RefSeq" id="WP_183320264.1">
    <property type="nucleotide sequence ID" value="NZ_JACHVQ010000001.1"/>
</dbReference>
<keyword evidence="3" id="KW-1185">Reference proteome</keyword>